<dbReference type="Gene3D" id="3.40.50.280">
    <property type="entry name" value="Cobalamin-binding domain"/>
    <property type="match status" value="1"/>
</dbReference>
<evidence type="ECO:0000313" key="3">
    <source>
        <dbReference type="EMBL" id="TDH63175.1"/>
    </source>
</evidence>
<dbReference type="CDD" id="cd02065">
    <property type="entry name" value="B12-binding_like"/>
    <property type="match status" value="1"/>
</dbReference>
<dbReference type="OrthoDB" id="5498228at2"/>
<proteinExistence type="predicted"/>
<dbReference type="Proteomes" id="UP000295096">
    <property type="component" value="Unassembled WGS sequence"/>
</dbReference>
<dbReference type="PROSITE" id="PS51332">
    <property type="entry name" value="B12_BINDING"/>
    <property type="match status" value="1"/>
</dbReference>
<dbReference type="EMBL" id="SMSJ01000006">
    <property type="protein sequence ID" value="TDH63175.1"/>
    <property type="molecule type" value="Genomic_DNA"/>
</dbReference>
<evidence type="ECO:0000259" key="2">
    <source>
        <dbReference type="PROSITE" id="PS51332"/>
    </source>
</evidence>
<accession>A0A4V3AAH3</accession>
<dbReference type="InterPro" id="IPR036724">
    <property type="entry name" value="Cobalamin-bd_sf"/>
</dbReference>
<keyword evidence="4" id="KW-1185">Reference proteome</keyword>
<evidence type="ECO:0000256" key="1">
    <source>
        <dbReference type="SAM" id="MobiDB-lite"/>
    </source>
</evidence>
<evidence type="ECO:0000313" key="4">
    <source>
        <dbReference type="Proteomes" id="UP000295096"/>
    </source>
</evidence>
<dbReference type="RefSeq" id="WP_133287936.1">
    <property type="nucleotide sequence ID" value="NZ_SMSJ01000006.1"/>
</dbReference>
<feature type="domain" description="B12-binding" evidence="2">
    <location>
        <begin position="175"/>
        <end position="304"/>
    </location>
</feature>
<dbReference type="AlphaFoldDB" id="A0A4V3AAH3"/>
<comment type="caution">
    <text evidence="3">The sequence shown here is derived from an EMBL/GenBank/DDBJ whole genome shotgun (WGS) entry which is preliminary data.</text>
</comment>
<dbReference type="InterPro" id="IPR006158">
    <property type="entry name" value="Cobalamin-bd"/>
</dbReference>
<sequence>MVSLGESIASRHRAEAPSAAGPPPARLGLDDAQSLWLLPEPDQRQIQRRALSRAIEDTVLPRLLLTRGTATPRTDLDALFGAMPTMADVESLCALLVIDDHVAALALVEGLRARGVTLPRVYLDLLAPAARWLGQAWADDRADFSTVTLGLMRLQHMVRDYDDALSRHVRPQSRNRRVLLMNPPGEQHSFGRDMLAAFFRQAGWDVWDPAPRGEAEFATLMRRESFQVIGISAASEDRLDAIATCIRRVRKSVRNRGAGVMVGGPIFNAHPEFVALVGADATATDGEQAILQAERMLSLMAHLD</sequence>
<dbReference type="GO" id="GO:0046872">
    <property type="term" value="F:metal ion binding"/>
    <property type="evidence" value="ECO:0007669"/>
    <property type="project" value="InterPro"/>
</dbReference>
<gene>
    <name evidence="3" type="ORF">E2C06_07275</name>
</gene>
<feature type="region of interest" description="Disordered" evidence="1">
    <location>
        <begin position="1"/>
        <end position="25"/>
    </location>
</feature>
<dbReference type="GO" id="GO:0031419">
    <property type="term" value="F:cobalamin binding"/>
    <property type="evidence" value="ECO:0007669"/>
    <property type="project" value="InterPro"/>
</dbReference>
<protein>
    <submittedName>
        <fullName evidence="3">Cobalamin B12-binding domain-containing protein</fullName>
    </submittedName>
</protein>
<organism evidence="3 4">
    <name type="scientific">Dankookia rubra</name>
    <dbReference type="NCBI Taxonomy" id="1442381"/>
    <lineage>
        <taxon>Bacteria</taxon>
        <taxon>Pseudomonadati</taxon>
        <taxon>Pseudomonadota</taxon>
        <taxon>Alphaproteobacteria</taxon>
        <taxon>Acetobacterales</taxon>
        <taxon>Roseomonadaceae</taxon>
        <taxon>Dankookia</taxon>
    </lineage>
</organism>
<dbReference type="SUPFAM" id="SSF52242">
    <property type="entry name" value="Cobalamin (vitamin B12)-binding domain"/>
    <property type="match status" value="1"/>
</dbReference>
<reference evidence="3 4" key="1">
    <citation type="journal article" date="2016" name="J. Microbiol.">
        <title>Dankookia rubra gen. nov., sp. nov., an alphaproteobacterium isolated from sediment of a shallow stream.</title>
        <authorList>
            <person name="Kim W.H."/>
            <person name="Kim D.H."/>
            <person name="Kang K."/>
            <person name="Ahn T.Y."/>
        </authorList>
    </citation>
    <scope>NUCLEOTIDE SEQUENCE [LARGE SCALE GENOMIC DNA]</scope>
    <source>
        <strain evidence="3 4">JCM30602</strain>
    </source>
</reference>
<dbReference type="Pfam" id="PF02310">
    <property type="entry name" value="B12-binding"/>
    <property type="match status" value="1"/>
</dbReference>
<name>A0A4V3AAH3_9PROT</name>